<dbReference type="GO" id="GO:0005789">
    <property type="term" value="C:endoplasmic reticulum membrane"/>
    <property type="evidence" value="ECO:0007669"/>
    <property type="project" value="UniProtKB-SubCell"/>
</dbReference>
<evidence type="ECO:0000256" key="5">
    <source>
        <dbReference type="ARBA" id="ARBA00022989"/>
    </source>
</evidence>
<accession>A0A1B6D551</accession>
<feature type="transmembrane region" description="Helical" evidence="8">
    <location>
        <begin position="623"/>
        <end position="647"/>
    </location>
</feature>
<dbReference type="GO" id="GO:0042058">
    <property type="term" value="P:regulation of epidermal growth factor receptor signaling pathway"/>
    <property type="evidence" value="ECO:0007669"/>
    <property type="project" value="TreeGrafter"/>
</dbReference>
<dbReference type="AlphaFoldDB" id="A0A1B6D551"/>
<reference evidence="10" key="1">
    <citation type="submission" date="2015-12" db="EMBL/GenBank/DDBJ databases">
        <title>De novo transcriptome assembly of four potential Pierce s Disease insect vectors from Arizona vineyards.</title>
        <authorList>
            <person name="Tassone E.E."/>
        </authorList>
    </citation>
    <scope>NUCLEOTIDE SEQUENCE</scope>
</reference>
<feature type="transmembrane region" description="Helical" evidence="8">
    <location>
        <begin position="659"/>
        <end position="678"/>
    </location>
</feature>
<evidence type="ECO:0000256" key="1">
    <source>
        <dbReference type="ARBA" id="ARBA00004477"/>
    </source>
</evidence>
<sequence length="827" mass="93805">MEQPQGHSYLRSLSVPTPTNQPPPEPVTPDPSLSETTDQVAPLGFRENVRRQHHPLQHQASMPVTSAEVENRRRVYRSTSKSEVVKNFIKRETAVFFGVHEGTEDREKARWLERRKRMCTRKYGQLKDEHQPCQPTVSRTRSAYVKDKKESVDGKEDVEGSPHWAEPPVRRKPSVAKMTFSGMAYVVATLSRHRARQSGLGRQWSRSYPPSTVPTTPTASSPFDDEVFFDQPEVEKEAEVLQPGQSSGDYVDKGPASAGMPLDKDKTIARNIHERADSWRRAPGDVNESTAEQVGMSRIWGRVLDRALDNSDRRQYGMGVVGRFFGRSLKRSVMNREPVKEQLEDLEDHRPFFTYWVTTVQILILFFSIFCYGLGPVGINLSQNSGLVLVTSLSLQQVEYNEPANFWIGARAADLIHLGAKFAPCMRKDAKIIKEIEKGREKERETACCIRNDDSGCVQSSQADCSIPIRNDLLRDLRPTKTISTWKKWSPGESGPGGRISGSVCGLDPKFCEAPASIAPYEWPDDITKWPICRKTYSANHQQQGLRQKDKMTAEHMVCEVIGHPCCIGIHGTCRITTREYCDFVHGYFHEEASLCSQVYCLDDVCGMIPFYSPEVPDQFYRLWTSLFLHAGVLHLAITLVLQWFLMRDLEKLTGSLRIMIIYMGSGVAGNLASAIFVPYRADVGPAGAQFGLLACLIVEVLNVWPMLRHPQHALCKLLAITFVLFLFGLLPWVDNFAHLFGFVFGFLLSYALLPFVSFGEYDRQKKIFLIWVCLMTSVFLFLLLVLMFYVIPVYDCEWCGYFNCLPLTRDLCATQNINFKREETVV</sequence>
<protein>
    <recommendedName>
        <fullName evidence="9">Peptidase S54 rhomboid domain-containing protein</fullName>
    </recommendedName>
</protein>
<name>A0A1B6D551_9HEMI</name>
<dbReference type="Gene3D" id="1.20.1540.10">
    <property type="entry name" value="Rhomboid-like"/>
    <property type="match status" value="1"/>
</dbReference>
<keyword evidence="3 8" id="KW-0812">Transmembrane</keyword>
<dbReference type="FunFam" id="1.20.1540.10:FF:000025">
    <property type="entry name" value="Putative rhomboid family"/>
    <property type="match status" value="1"/>
</dbReference>
<dbReference type="GO" id="GO:0050708">
    <property type="term" value="P:regulation of protein secretion"/>
    <property type="evidence" value="ECO:0007669"/>
    <property type="project" value="TreeGrafter"/>
</dbReference>
<feature type="region of interest" description="Disordered" evidence="7">
    <location>
        <begin position="130"/>
        <end position="170"/>
    </location>
</feature>
<feature type="compositionally biased region" description="Pro residues" evidence="7">
    <location>
        <begin position="19"/>
        <end position="29"/>
    </location>
</feature>
<dbReference type="EMBL" id="GEDC01016469">
    <property type="protein sequence ID" value="JAS20829.1"/>
    <property type="molecule type" value="Transcribed_RNA"/>
</dbReference>
<proteinExistence type="inferred from homology"/>
<feature type="region of interest" description="Disordered" evidence="7">
    <location>
        <begin position="198"/>
        <end position="223"/>
    </location>
</feature>
<feature type="domain" description="Peptidase S54 rhomboid" evidence="9">
    <location>
        <begin position="618"/>
        <end position="755"/>
    </location>
</feature>
<feature type="region of interest" description="Disordered" evidence="7">
    <location>
        <begin position="239"/>
        <end position="262"/>
    </location>
</feature>
<evidence type="ECO:0000256" key="7">
    <source>
        <dbReference type="SAM" id="MobiDB-lite"/>
    </source>
</evidence>
<evidence type="ECO:0000256" key="3">
    <source>
        <dbReference type="ARBA" id="ARBA00022692"/>
    </source>
</evidence>
<dbReference type="GO" id="GO:0004252">
    <property type="term" value="F:serine-type endopeptidase activity"/>
    <property type="evidence" value="ECO:0007669"/>
    <property type="project" value="InterPro"/>
</dbReference>
<dbReference type="InterPro" id="IPR035952">
    <property type="entry name" value="Rhomboid-like_sf"/>
</dbReference>
<keyword evidence="4" id="KW-0256">Endoplasmic reticulum</keyword>
<dbReference type="InterPro" id="IPR022764">
    <property type="entry name" value="Peptidase_S54_rhomboid_dom"/>
</dbReference>
<feature type="compositionally biased region" description="Basic and acidic residues" evidence="7">
    <location>
        <begin position="144"/>
        <end position="160"/>
    </location>
</feature>
<evidence type="ECO:0000256" key="8">
    <source>
        <dbReference type="SAM" id="Phobius"/>
    </source>
</evidence>
<keyword evidence="5 8" id="KW-1133">Transmembrane helix</keyword>
<feature type="transmembrane region" description="Helical" evidence="8">
    <location>
        <begin position="714"/>
        <end position="731"/>
    </location>
</feature>
<gene>
    <name evidence="10" type="ORF">g.28630</name>
</gene>
<comment type="similarity">
    <text evidence="2">Belongs to the peptidase S54 family.</text>
</comment>
<evidence type="ECO:0000259" key="9">
    <source>
        <dbReference type="Pfam" id="PF01694"/>
    </source>
</evidence>
<dbReference type="InterPro" id="IPR051512">
    <property type="entry name" value="Inactive_Rhomboid"/>
</dbReference>
<feature type="compositionally biased region" description="Low complexity" evidence="7">
    <location>
        <begin position="205"/>
        <end position="222"/>
    </location>
</feature>
<evidence type="ECO:0000313" key="10">
    <source>
        <dbReference type="EMBL" id="JAS20829.1"/>
    </source>
</evidence>
<feature type="transmembrane region" description="Helical" evidence="8">
    <location>
        <begin position="769"/>
        <end position="792"/>
    </location>
</feature>
<comment type="subcellular location">
    <subcellularLocation>
        <location evidence="1">Endoplasmic reticulum membrane</location>
        <topology evidence="1">Multi-pass membrane protein</topology>
    </subcellularLocation>
</comment>
<keyword evidence="6 8" id="KW-0472">Membrane</keyword>
<dbReference type="PANTHER" id="PTHR45965">
    <property type="entry name" value="INACTIVE RHOMBOID PROTEIN"/>
    <property type="match status" value="1"/>
</dbReference>
<feature type="transmembrane region" description="Helical" evidence="8">
    <location>
        <begin position="737"/>
        <end position="757"/>
    </location>
</feature>
<feature type="transmembrane region" description="Helical" evidence="8">
    <location>
        <begin position="684"/>
        <end position="702"/>
    </location>
</feature>
<evidence type="ECO:0000256" key="6">
    <source>
        <dbReference type="ARBA" id="ARBA00023136"/>
    </source>
</evidence>
<evidence type="ECO:0000256" key="2">
    <source>
        <dbReference type="ARBA" id="ARBA00009045"/>
    </source>
</evidence>
<organism evidence="10">
    <name type="scientific">Clastoptera arizonana</name>
    <name type="common">Arizona spittle bug</name>
    <dbReference type="NCBI Taxonomy" id="38151"/>
    <lineage>
        <taxon>Eukaryota</taxon>
        <taxon>Metazoa</taxon>
        <taxon>Ecdysozoa</taxon>
        <taxon>Arthropoda</taxon>
        <taxon>Hexapoda</taxon>
        <taxon>Insecta</taxon>
        <taxon>Pterygota</taxon>
        <taxon>Neoptera</taxon>
        <taxon>Paraneoptera</taxon>
        <taxon>Hemiptera</taxon>
        <taxon>Auchenorrhyncha</taxon>
        <taxon>Cercopoidea</taxon>
        <taxon>Clastopteridae</taxon>
        <taxon>Clastoptera</taxon>
    </lineage>
</organism>
<dbReference type="Pfam" id="PF01694">
    <property type="entry name" value="Rhomboid"/>
    <property type="match status" value="1"/>
</dbReference>
<dbReference type="PANTHER" id="PTHR45965:SF3">
    <property type="entry name" value="INACTIVE RHOMBOID PROTEIN 1"/>
    <property type="match status" value="1"/>
</dbReference>
<dbReference type="SUPFAM" id="SSF144091">
    <property type="entry name" value="Rhomboid-like"/>
    <property type="match status" value="1"/>
</dbReference>
<feature type="region of interest" description="Disordered" evidence="7">
    <location>
        <begin position="1"/>
        <end position="71"/>
    </location>
</feature>
<evidence type="ECO:0000256" key="4">
    <source>
        <dbReference type="ARBA" id="ARBA00022824"/>
    </source>
</evidence>